<dbReference type="SMART" id="SM00857">
    <property type="entry name" value="Resolvase"/>
    <property type="match status" value="1"/>
</dbReference>
<dbReference type="Gene3D" id="3.40.50.1390">
    <property type="entry name" value="Resolvase, N-terminal catalytic domain"/>
    <property type="match status" value="1"/>
</dbReference>
<evidence type="ECO:0000313" key="4">
    <source>
        <dbReference type="EMBL" id="MFC4230549.1"/>
    </source>
</evidence>
<dbReference type="Proteomes" id="UP001595906">
    <property type="component" value="Unassembled WGS sequence"/>
</dbReference>
<feature type="domain" description="Recombinase" evidence="3">
    <location>
        <begin position="162"/>
        <end position="272"/>
    </location>
</feature>
<reference evidence="5" key="1">
    <citation type="journal article" date="2019" name="Int. J. Syst. Evol. Microbiol.">
        <title>The Global Catalogue of Microorganisms (GCM) 10K type strain sequencing project: providing services to taxonomists for standard genome sequencing and annotation.</title>
        <authorList>
            <consortium name="The Broad Institute Genomics Platform"/>
            <consortium name="The Broad Institute Genome Sequencing Center for Infectious Disease"/>
            <person name="Wu L."/>
            <person name="Ma J."/>
        </authorList>
    </citation>
    <scope>NUCLEOTIDE SEQUENCE [LARGE SCALE GENOMIC DNA]</scope>
    <source>
        <strain evidence="5">CECT 8010</strain>
    </source>
</reference>
<keyword evidence="5" id="KW-1185">Reference proteome</keyword>
<proteinExistence type="predicted"/>
<dbReference type="InterPro" id="IPR011109">
    <property type="entry name" value="DNA_bind_recombinase_dom"/>
</dbReference>
<feature type="domain" description="Resolvase/invertase-type recombinase catalytic" evidence="2">
    <location>
        <begin position="4"/>
        <end position="154"/>
    </location>
</feature>
<dbReference type="Pfam" id="PF07508">
    <property type="entry name" value="Recombinase"/>
    <property type="match status" value="1"/>
</dbReference>
<dbReference type="EMBL" id="JBHSDC010000002">
    <property type="protein sequence ID" value="MFC4230549.1"/>
    <property type="molecule type" value="Genomic_DNA"/>
</dbReference>
<dbReference type="SUPFAM" id="SSF53041">
    <property type="entry name" value="Resolvase-like"/>
    <property type="match status" value="1"/>
</dbReference>
<name>A0ABV8PU31_9BACT</name>
<dbReference type="PANTHER" id="PTHR30461">
    <property type="entry name" value="DNA-INVERTASE FROM LAMBDOID PROPHAGE"/>
    <property type="match status" value="1"/>
</dbReference>
<dbReference type="Gene3D" id="3.90.1750.20">
    <property type="entry name" value="Putative Large Serine Recombinase, Chain B, Domain 2"/>
    <property type="match status" value="1"/>
</dbReference>
<feature type="coiled-coil region" evidence="1">
    <location>
        <begin position="364"/>
        <end position="419"/>
    </location>
</feature>
<dbReference type="PANTHER" id="PTHR30461:SF23">
    <property type="entry name" value="DNA RECOMBINASE-RELATED"/>
    <property type="match status" value="1"/>
</dbReference>
<organism evidence="4 5">
    <name type="scientific">Parasediminibacterium paludis</name>
    <dbReference type="NCBI Taxonomy" id="908966"/>
    <lineage>
        <taxon>Bacteria</taxon>
        <taxon>Pseudomonadati</taxon>
        <taxon>Bacteroidota</taxon>
        <taxon>Chitinophagia</taxon>
        <taxon>Chitinophagales</taxon>
        <taxon>Chitinophagaceae</taxon>
        <taxon>Parasediminibacterium</taxon>
    </lineage>
</organism>
<dbReference type="InterPro" id="IPR006119">
    <property type="entry name" value="Resolv_N"/>
</dbReference>
<dbReference type="InterPro" id="IPR050639">
    <property type="entry name" value="SSR_resolvase"/>
</dbReference>
<dbReference type="PROSITE" id="PS51737">
    <property type="entry name" value="RECOMBINASE_DNA_BIND"/>
    <property type="match status" value="1"/>
</dbReference>
<dbReference type="InterPro" id="IPR038109">
    <property type="entry name" value="DNA_bind_recomb_sf"/>
</dbReference>
<dbReference type="Pfam" id="PF00239">
    <property type="entry name" value="Resolvase"/>
    <property type="match status" value="1"/>
</dbReference>
<sequence>MNKTAIRYLRISTDKQSHFSIKGQDMRTLEWCQRNNVTIIDTFIDNGESARTLDRPDFNKLLAFIKKYHKQVDYLVVQEFDRFSRNAGEAMVMIKDLQKTYKIQVVGVNEGITFDYNTPGSLFRTGLQLLLAEDDNIRRAGKINAGIYTAKVRDGRYIGAAPFGYTKQRNANNVPIMVINPPQAAIVRYIFNAFLADTPMQVIAQTAFKMGMPQRSHSIIRKMLTRHAYTGLLTVNAYQNNPAKIVEAAHEPIISRTQWLEVQAKLSKGTVKQLLNENFPLRGVLKCHCGKAVTGAASSGKYGRKFNYYKCHGPKHLNLSATKAHDQLQQVFTYLSIPKRLITAIVSKVEIDLKATEQEAIVQQKQLKKDLEKCLQQITSVEEKFINNQLNSDSYNRWQKELTNQRLAITAQLEALTNQQTHLFNTVKDELMSLSNLNSIYNQANLQQKQQFIKLVFDSRLYYSNNTYRTPYLLPIFTHNTLILKEKGLLIIDEQPFKNGENLGGGAEGSRTPVQTNPP</sequence>
<accession>A0ABV8PU31</accession>
<gene>
    <name evidence="4" type="ORF">ACFOW1_01515</name>
</gene>
<dbReference type="CDD" id="cd00338">
    <property type="entry name" value="Ser_Recombinase"/>
    <property type="match status" value="1"/>
</dbReference>
<comment type="caution">
    <text evidence="4">The sequence shown here is derived from an EMBL/GenBank/DDBJ whole genome shotgun (WGS) entry which is preliminary data.</text>
</comment>
<evidence type="ECO:0000256" key="1">
    <source>
        <dbReference type="SAM" id="Coils"/>
    </source>
</evidence>
<evidence type="ECO:0000259" key="3">
    <source>
        <dbReference type="PROSITE" id="PS51737"/>
    </source>
</evidence>
<dbReference type="PROSITE" id="PS51736">
    <property type="entry name" value="RECOMBINASES_3"/>
    <property type="match status" value="1"/>
</dbReference>
<protein>
    <submittedName>
        <fullName evidence="4">Recombinase family protein</fullName>
    </submittedName>
</protein>
<keyword evidence="1" id="KW-0175">Coiled coil</keyword>
<evidence type="ECO:0000313" key="5">
    <source>
        <dbReference type="Proteomes" id="UP001595906"/>
    </source>
</evidence>
<evidence type="ECO:0000259" key="2">
    <source>
        <dbReference type="PROSITE" id="PS51736"/>
    </source>
</evidence>
<dbReference type="InterPro" id="IPR036162">
    <property type="entry name" value="Resolvase-like_N_sf"/>
</dbReference>